<dbReference type="Pfam" id="PF19259">
    <property type="entry name" value="Ty3_capsid"/>
    <property type="match status" value="1"/>
</dbReference>
<dbReference type="GO" id="GO:0003676">
    <property type="term" value="F:nucleic acid binding"/>
    <property type="evidence" value="ECO:0007669"/>
    <property type="project" value="InterPro"/>
</dbReference>
<dbReference type="Pfam" id="PF24626">
    <property type="entry name" value="SH3_Tf2-1"/>
    <property type="match status" value="1"/>
</dbReference>
<dbReference type="InterPro" id="IPR045358">
    <property type="entry name" value="Ty3_capsid"/>
</dbReference>
<evidence type="ECO:0000259" key="5">
    <source>
        <dbReference type="Pfam" id="PF19259"/>
    </source>
</evidence>
<dbReference type="InterPro" id="IPR021109">
    <property type="entry name" value="Peptidase_aspartic_dom_sf"/>
</dbReference>
<evidence type="ECO:0000256" key="3">
    <source>
        <dbReference type="ARBA" id="ARBA00022918"/>
    </source>
</evidence>
<protein>
    <recommendedName>
        <fullName evidence="9">Ty3 transposon capsid-like protein domain-containing protein</fullName>
    </recommendedName>
</protein>
<dbReference type="PANTHER" id="PTHR45835:SF99">
    <property type="entry name" value="CHROMO DOMAIN-CONTAINING PROTEIN-RELATED"/>
    <property type="match status" value="1"/>
</dbReference>
<sequence length="889" mass="98752">MSSADQPHSSLTLNDVMHAIEELGKDLQATKSRVAELADSRRHAFGENQRPFSAGHSGWQPPASRTTPPTLDPAPRMRVDAPRFSGEDPTGWIFRVQKYFDYFLTPELERWHLVAMLIDHPASEWFHYYQANNPMATWPEFLDAVQQRFDPTYYENYVGLLSKLTQTTTVLAYQSEFETILNKVSGVPEPTLIAMYIAGLKQPIRREVNLRNPTTLPITFALARELSACYLEAAGSAGREFRRPWSSRPPVPSSAGLLPTPASSTRPPPVLPSGHNSEPTPRLPVVRLTNAEKTERTKKGLCWYCDEKWIPGHNCKHRFLLLMGPDDDDDEQVDCPNNPSSDDLITADISSMHALAGSPNPRALKVAGTVNGSAVQVLLDSGSTHNFIHPGVAERLQLVLDPVTSFRVYVGNGDSLRCAYACPQTAVSLQGHEFLIDLYLLEIHGTDMVLGVQWLQTLGKVSHDYAQMTMEFVWQGKPITLQGDTIPPRPMSYGQFCTMVASSTSWALYELIVSQAEKAPPDETVMEVSDDVPASLRAILLEHAGVFGLPTGLPPARDWDHRIHLVAAGLLQPLPIPDRVWDSASMDFITGLPTSQGFTAIMVVVDRLSKYAHFGPLPTGHHEGIGMSPFKALYGRDPPLLFSTLSVRARTPEVEAVLQERADLLNDLKAHLSKMQNRMRAKANKHRRDVSFAVGDRVLLKLQPYRQHSAGRPLSAKLGRRYYGPFKILERVGSVDYRFRLPEGCRIHDVFHVSLLRPFVSRPDSAPNPTLPDSFFKGRPISVPVTALQSRMILVDGTPQHQWLIRWSDDADGGLTWEPVEALLRHFPNLRLEDKADVNPGGVVTGDTNKAQGLWCSPRVRLVQAYPAGASLQPGGAAIMLMQTIKIKL</sequence>
<dbReference type="Gene3D" id="3.30.420.10">
    <property type="entry name" value="Ribonuclease H-like superfamily/Ribonuclease H"/>
    <property type="match status" value="1"/>
</dbReference>
<dbReference type="PROSITE" id="PS00141">
    <property type="entry name" value="ASP_PROTEASE"/>
    <property type="match status" value="1"/>
</dbReference>
<accession>A0A484LR70</accession>
<evidence type="ECO:0000259" key="6">
    <source>
        <dbReference type="Pfam" id="PF24626"/>
    </source>
</evidence>
<feature type="region of interest" description="Disordered" evidence="4">
    <location>
        <begin position="38"/>
        <end position="76"/>
    </location>
</feature>
<dbReference type="OrthoDB" id="2013610at2759"/>
<evidence type="ECO:0008006" key="9">
    <source>
        <dbReference type="Google" id="ProtNLM"/>
    </source>
</evidence>
<gene>
    <name evidence="7" type="ORF">CCAM_LOCUS20513</name>
</gene>
<dbReference type="InterPro" id="IPR012337">
    <property type="entry name" value="RNaseH-like_sf"/>
</dbReference>
<dbReference type="InterPro" id="IPR001969">
    <property type="entry name" value="Aspartic_peptidase_AS"/>
</dbReference>
<dbReference type="SUPFAM" id="SSF50630">
    <property type="entry name" value="Acid proteases"/>
    <property type="match status" value="1"/>
</dbReference>
<dbReference type="AlphaFoldDB" id="A0A484LR70"/>
<keyword evidence="3" id="KW-0695">RNA-directed DNA polymerase</keyword>
<dbReference type="EMBL" id="OOIL02001845">
    <property type="protein sequence ID" value="VFQ78737.1"/>
    <property type="molecule type" value="Genomic_DNA"/>
</dbReference>
<dbReference type="GO" id="GO:0004190">
    <property type="term" value="F:aspartic-type endopeptidase activity"/>
    <property type="evidence" value="ECO:0007669"/>
    <property type="project" value="InterPro"/>
</dbReference>
<dbReference type="GO" id="GO:0006508">
    <property type="term" value="P:proteolysis"/>
    <property type="evidence" value="ECO:0007669"/>
    <property type="project" value="InterPro"/>
</dbReference>
<evidence type="ECO:0000313" key="8">
    <source>
        <dbReference type="Proteomes" id="UP000595140"/>
    </source>
</evidence>
<proteinExistence type="predicted"/>
<name>A0A484LR70_9ASTE</name>
<dbReference type="SUPFAM" id="SSF53098">
    <property type="entry name" value="Ribonuclease H-like"/>
    <property type="match status" value="1"/>
</dbReference>
<keyword evidence="8" id="KW-1185">Reference proteome</keyword>
<evidence type="ECO:0000256" key="2">
    <source>
        <dbReference type="ARBA" id="ARBA00022695"/>
    </source>
</evidence>
<reference evidence="7 8" key="1">
    <citation type="submission" date="2018-04" db="EMBL/GenBank/DDBJ databases">
        <authorList>
            <person name="Vogel A."/>
        </authorList>
    </citation>
    <scope>NUCLEOTIDE SEQUENCE [LARGE SCALE GENOMIC DNA]</scope>
</reference>
<evidence type="ECO:0000256" key="1">
    <source>
        <dbReference type="ARBA" id="ARBA00022679"/>
    </source>
</evidence>
<evidence type="ECO:0000256" key="4">
    <source>
        <dbReference type="SAM" id="MobiDB-lite"/>
    </source>
</evidence>
<dbReference type="InterPro" id="IPR056924">
    <property type="entry name" value="SH3_Tf2-1"/>
</dbReference>
<dbReference type="GO" id="GO:0003964">
    <property type="term" value="F:RNA-directed DNA polymerase activity"/>
    <property type="evidence" value="ECO:0007669"/>
    <property type="project" value="UniProtKB-KW"/>
</dbReference>
<dbReference type="Gene3D" id="2.40.70.10">
    <property type="entry name" value="Acid Proteases"/>
    <property type="match status" value="1"/>
</dbReference>
<evidence type="ECO:0000313" key="7">
    <source>
        <dbReference type="EMBL" id="VFQ78737.1"/>
    </source>
</evidence>
<dbReference type="PANTHER" id="PTHR45835">
    <property type="entry name" value="YALI0A06105P"/>
    <property type="match status" value="1"/>
</dbReference>
<organism evidence="7 8">
    <name type="scientific">Cuscuta campestris</name>
    <dbReference type="NCBI Taxonomy" id="132261"/>
    <lineage>
        <taxon>Eukaryota</taxon>
        <taxon>Viridiplantae</taxon>
        <taxon>Streptophyta</taxon>
        <taxon>Embryophyta</taxon>
        <taxon>Tracheophyta</taxon>
        <taxon>Spermatophyta</taxon>
        <taxon>Magnoliopsida</taxon>
        <taxon>eudicotyledons</taxon>
        <taxon>Gunneridae</taxon>
        <taxon>Pentapetalae</taxon>
        <taxon>asterids</taxon>
        <taxon>lamiids</taxon>
        <taxon>Solanales</taxon>
        <taxon>Convolvulaceae</taxon>
        <taxon>Cuscuteae</taxon>
        <taxon>Cuscuta</taxon>
        <taxon>Cuscuta subgen. Grammica</taxon>
        <taxon>Cuscuta sect. Cleistogrammica</taxon>
    </lineage>
</organism>
<dbReference type="Proteomes" id="UP000595140">
    <property type="component" value="Unassembled WGS sequence"/>
</dbReference>
<feature type="domain" description="Tf2-1-like SH3-like" evidence="6">
    <location>
        <begin position="695"/>
        <end position="759"/>
    </location>
</feature>
<dbReference type="InterPro" id="IPR036397">
    <property type="entry name" value="RNaseH_sf"/>
</dbReference>
<keyword evidence="2" id="KW-0548">Nucleotidyltransferase</keyword>
<dbReference type="Pfam" id="PF08284">
    <property type="entry name" value="RVP_2"/>
    <property type="match status" value="1"/>
</dbReference>
<feature type="domain" description="Ty3 transposon capsid-like protein" evidence="5">
    <location>
        <begin position="105"/>
        <end position="226"/>
    </location>
</feature>
<dbReference type="CDD" id="cd00303">
    <property type="entry name" value="retropepsin_like"/>
    <property type="match status" value="1"/>
</dbReference>
<keyword evidence="1" id="KW-0808">Transferase</keyword>
<feature type="region of interest" description="Disordered" evidence="4">
    <location>
        <begin position="241"/>
        <end position="282"/>
    </location>
</feature>